<evidence type="ECO:0000313" key="1">
    <source>
        <dbReference type="EMBL" id="AER55363.1"/>
    </source>
</evidence>
<dbReference type="STRING" id="1045855.DSC_03550"/>
<dbReference type="AlphaFoldDB" id="G7UND2"/>
<evidence type="ECO:0008006" key="3">
    <source>
        <dbReference type="Google" id="ProtNLM"/>
    </source>
</evidence>
<gene>
    <name evidence="1" type="ordered locus">DSC_03550</name>
</gene>
<dbReference type="EMBL" id="CP003093">
    <property type="protein sequence ID" value="AER55363.1"/>
    <property type="molecule type" value="Genomic_DNA"/>
</dbReference>
<dbReference type="Proteomes" id="UP000005870">
    <property type="component" value="Chromosome"/>
</dbReference>
<name>G7UND2_PSEUP</name>
<dbReference type="InterPro" id="IPR021333">
    <property type="entry name" value="DUF2946"/>
</dbReference>
<dbReference type="OrthoDB" id="6053506at2"/>
<evidence type="ECO:0000313" key="2">
    <source>
        <dbReference type="Proteomes" id="UP000005870"/>
    </source>
</evidence>
<organism evidence="1 2">
    <name type="scientific">Pseudoxanthomonas spadix (strain BD-a59)</name>
    <dbReference type="NCBI Taxonomy" id="1045855"/>
    <lineage>
        <taxon>Bacteria</taxon>
        <taxon>Pseudomonadati</taxon>
        <taxon>Pseudomonadota</taxon>
        <taxon>Gammaproteobacteria</taxon>
        <taxon>Lysobacterales</taxon>
        <taxon>Lysobacteraceae</taxon>
        <taxon>Pseudoxanthomonas</taxon>
    </lineage>
</organism>
<reference evidence="1 2" key="1">
    <citation type="journal article" date="2012" name="J. Bacteriol.">
        <title>Complete Genome Sequence of the BTEX-Degrading Bacterium Pseudoxanthomonas spadix BD-a59.</title>
        <authorList>
            <person name="Lee S.H."/>
            <person name="Jin H.M."/>
            <person name="Lee H.J."/>
            <person name="Kim J.M."/>
            <person name="Jeon C.O."/>
        </authorList>
    </citation>
    <scope>NUCLEOTIDE SEQUENCE [LARGE SCALE GENOMIC DNA]</scope>
    <source>
        <strain evidence="1 2">BD-a59</strain>
    </source>
</reference>
<accession>G7UND2</accession>
<sequence>MLRHRPFLQTMHQLALMGALLMAVAPVLSRWVQSYQDAGPLHQLAALCTSGGMQLVQLGPAGPAMSHAGHATGMAMGMAGMEHGDAGGMPADHHDGMACDYCLLAARLLPLGLALLLLPLLQAAPALRPVHRALPRLAIAWPAHAARGPPRHA</sequence>
<proteinExistence type="predicted"/>
<dbReference type="Pfam" id="PF11162">
    <property type="entry name" value="DUF2946"/>
    <property type="match status" value="1"/>
</dbReference>
<dbReference type="KEGG" id="psd:DSC_03550"/>
<keyword evidence="2" id="KW-1185">Reference proteome</keyword>
<protein>
    <recommendedName>
        <fullName evidence="3">DUF2946 domain-containing protein</fullName>
    </recommendedName>
</protein>
<dbReference type="HOGENOM" id="CLU_118629_0_0_6"/>
<dbReference type="eggNOG" id="ENOG5033019">
    <property type="taxonomic scope" value="Bacteria"/>
</dbReference>